<keyword evidence="2" id="KW-0812">Transmembrane</keyword>
<gene>
    <name evidence="3" type="ORF">GOB93_12900</name>
</gene>
<reference evidence="3 4" key="1">
    <citation type="journal article" date="2020" name="Int. J. Syst. Evol. Microbiol.">
        <title>Novel acetic acid bacteria from cider fermentations: Acetobacter conturbans sp. nov. and Acetobacter fallax sp. nov.</title>
        <authorList>
            <person name="Sombolestani A.S."/>
            <person name="Cleenwerck I."/>
            <person name="Cnockaert M."/>
            <person name="Borremans W."/>
            <person name="Wieme A.D."/>
            <person name="De Vuyst L."/>
            <person name="Vandamme P."/>
        </authorList>
    </citation>
    <scope>NUCLEOTIDE SEQUENCE [LARGE SCALE GENOMIC DNA]</scope>
    <source>
        <strain evidence="3 4">LMG 30640</strain>
    </source>
</reference>
<evidence type="ECO:0000256" key="1">
    <source>
        <dbReference type="SAM" id="MobiDB-lite"/>
    </source>
</evidence>
<dbReference type="PANTHER" id="PTHR37947">
    <property type="entry name" value="BLL2462 PROTEIN"/>
    <property type="match status" value="1"/>
</dbReference>
<keyword evidence="2" id="KW-0472">Membrane</keyword>
<name>A0ABX0JRT9_9PROT</name>
<dbReference type="PANTHER" id="PTHR37947:SF1">
    <property type="entry name" value="BLL2462 PROTEIN"/>
    <property type="match status" value="1"/>
</dbReference>
<dbReference type="EMBL" id="WOTB01000017">
    <property type="protein sequence ID" value="NHN85534.1"/>
    <property type="molecule type" value="Genomic_DNA"/>
</dbReference>
<keyword evidence="2" id="KW-1133">Transmembrane helix</keyword>
<keyword evidence="4" id="KW-1185">Reference proteome</keyword>
<evidence type="ECO:0000256" key="2">
    <source>
        <dbReference type="SAM" id="Phobius"/>
    </source>
</evidence>
<dbReference type="InterPro" id="IPR029062">
    <property type="entry name" value="Class_I_gatase-like"/>
</dbReference>
<evidence type="ECO:0000313" key="3">
    <source>
        <dbReference type="EMBL" id="NHN85534.1"/>
    </source>
</evidence>
<protein>
    <submittedName>
        <fullName evidence="3">VWA domain-containing protein</fullName>
    </submittedName>
</protein>
<feature type="transmembrane region" description="Helical" evidence="2">
    <location>
        <begin position="42"/>
        <end position="58"/>
    </location>
</feature>
<evidence type="ECO:0000313" key="4">
    <source>
        <dbReference type="Proteomes" id="UP000635278"/>
    </source>
</evidence>
<sequence length="733" mass="78856">MIDTFTHNLGFAPLLPRWLLITICALYLLMVLAGLVARMRGTIFRGVTGAVVLLWLSGPETLHETHRDLPETALIIVDQTNSMSIGNRAAIARAAERALSEQTKKGLSFRTVTVHGERSGGTHLFNALSQAAADIPPEQFAGAVMITDGQTQDVPKIIPDRLAPRDEHNSVTTLPLHVLLAGHGEETDRRLRILQAPPYAIVGQSASLHIQVDDLGPGARPGTPATVTLTRDGGDRLEVPVQTGTPQDISIPVSHPGETLISLAVSALPGEVSTINNQGVVSINGVRDRLRVLLVSGTPNQGERVWRRLLKADPSVDLVHFTILRPPDKDDGTPMSDLALIAFPVQELFQNKIGQFDLIILDGFENRHILPPVYLRNIARYVRRGGGLFLIAGPEFTGPNSLQDTIVGDVLPAHVPSSQPGGSAESSGGIVVRRFRPRLTDEGRRHPVTAALPGAPPQMAADASDLSTPAREISGEWGPWYRALRPDSSHGETLMSGPDKSPLLVLDHVDQGRVALLLSDQIWLWSRGEYGGGPQAELLRRISHWLMKEPDLEEERLDARISDSTLTVTRHSETATQPSALTVMAPDGTKTTLQLRQTSAGVSEAQMPAIQPGVWQADDGTHRAFAAPKLADPQEFADLRLTASHIAPVVAMTGGKIGWLGTDPGKPAIPPVRIGPVTPHAGETSSETGDTLTFPPRHAHVLTGTSTTPLLPAWLVLILAILALGIGWYREGN</sequence>
<comment type="caution">
    <text evidence="3">The sequence shown here is derived from an EMBL/GenBank/DDBJ whole genome shotgun (WGS) entry which is preliminary data.</text>
</comment>
<dbReference type="SUPFAM" id="SSF52317">
    <property type="entry name" value="Class I glutamine amidotransferase-like"/>
    <property type="match status" value="1"/>
</dbReference>
<organism evidence="3 4">
    <name type="scientific">Acetobacter musti</name>
    <dbReference type="NCBI Taxonomy" id="864732"/>
    <lineage>
        <taxon>Bacteria</taxon>
        <taxon>Pseudomonadati</taxon>
        <taxon>Pseudomonadota</taxon>
        <taxon>Alphaproteobacteria</taxon>
        <taxon>Acetobacterales</taxon>
        <taxon>Acetobacteraceae</taxon>
        <taxon>Acetobacter</taxon>
    </lineage>
</organism>
<dbReference type="Proteomes" id="UP000635278">
    <property type="component" value="Unassembled WGS sequence"/>
</dbReference>
<proteinExistence type="predicted"/>
<accession>A0ABX0JRT9</accession>
<feature type="transmembrane region" description="Helical" evidence="2">
    <location>
        <begin position="15"/>
        <end position="35"/>
    </location>
</feature>
<dbReference type="RefSeq" id="WP_173583926.1">
    <property type="nucleotide sequence ID" value="NZ_WOTB01000017.1"/>
</dbReference>
<dbReference type="Gene3D" id="3.40.50.880">
    <property type="match status" value="1"/>
</dbReference>
<feature type="transmembrane region" description="Helical" evidence="2">
    <location>
        <begin position="711"/>
        <end position="729"/>
    </location>
</feature>
<feature type="region of interest" description="Disordered" evidence="1">
    <location>
        <begin position="443"/>
        <end position="468"/>
    </location>
</feature>